<proteinExistence type="predicted"/>
<reference evidence="2" key="1">
    <citation type="submission" date="2020-02" db="EMBL/GenBank/DDBJ databases">
        <authorList>
            <person name="Meier V. D."/>
        </authorList>
    </citation>
    <scope>NUCLEOTIDE SEQUENCE</scope>
    <source>
        <strain evidence="2">AVDCRST_MAG49</strain>
    </source>
</reference>
<organism evidence="2">
    <name type="scientific">uncultured Thermomicrobiales bacterium</name>
    <dbReference type="NCBI Taxonomy" id="1645740"/>
    <lineage>
        <taxon>Bacteria</taxon>
        <taxon>Pseudomonadati</taxon>
        <taxon>Thermomicrobiota</taxon>
        <taxon>Thermomicrobia</taxon>
        <taxon>Thermomicrobiales</taxon>
        <taxon>environmental samples</taxon>
    </lineage>
</organism>
<dbReference type="EMBL" id="CADCWG010000044">
    <property type="protein sequence ID" value="CAA9539689.1"/>
    <property type="molecule type" value="Genomic_DNA"/>
</dbReference>
<feature type="compositionally biased region" description="Basic residues" evidence="1">
    <location>
        <begin position="57"/>
        <end position="66"/>
    </location>
</feature>
<feature type="compositionally biased region" description="Basic residues" evidence="1">
    <location>
        <begin position="22"/>
        <end position="33"/>
    </location>
</feature>
<protein>
    <submittedName>
        <fullName evidence="2">Uncharacterized protein</fullName>
    </submittedName>
</protein>
<evidence type="ECO:0000313" key="2">
    <source>
        <dbReference type="EMBL" id="CAA9539689.1"/>
    </source>
</evidence>
<feature type="region of interest" description="Disordered" evidence="1">
    <location>
        <begin position="1"/>
        <end position="66"/>
    </location>
</feature>
<dbReference type="AlphaFoldDB" id="A0A6J4U372"/>
<gene>
    <name evidence="2" type="ORF">AVDCRST_MAG49-718</name>
</gene>
<evidence type="ECO:0000256" key="1">
    <source>
        <dbReference type="SAM" id="MobiDB-lite"/>
    </source>
</evidence>
<accession>A0A6J4U372</accession>
<name>A0A6J4U372_9BACT</name>
<sequence>MGREFRPDAASGRSVPPISTPRPRRPARRRRPIGSHPVVLVVGHGAGQDRGADARRRGSRALSARR</sequence>